<gene>
    <name evidence="1" type="ORF">JAAARDRAFT_57645</name>
</gene>
<name>A0A067PY10_9AGAM</name>
<dbReference type="HOGENOM" id="CLU_2333881_0_0_1"/>
<keyword evidence="2" id="KW-1185">Reference proteome</keyword>
<protein>
    <submittedName>
        <fullName evidence="1">Uncharacterized protein</fullName>
    </submittedName>
</protein>
<accession>A0A067PY10</accession>
<evidence type="ECO:0000313" key="1">
    <source>
        <dbReference type="EMBL" id="KDQ58765.1"/>
    </source>
</evidence>
<sequence length="98" mass="11095">MGRSREEDEPAGAVMEGLRKLWMTEQGKTPGCVVQSAPIRVECDVPALRCFWVRLNLSFHVIMGRPGSILRKHHENDRYQKLAIYQGRAGGRGLSAMW</sequence>
<dbReference type="InParanoid" id="A0A067PY10"/>
<dbReference type="Proteomes" id="UP000027265">
    <property type="component" value="Unassembled WGS sequence"/>
</dbReference>
<organism evidence="1 2">
    <name type="scientific">Jaapia argillacea MUCL 33604</name>
    <dbReference type="NCBI Taxonomy" id="933084"/>
    <lineage>
        <taxon>Eukaryota</taxon>
        <taxon>Fungi</taxon>
        <taxon>Dikarya</taxon>
        <taxon>Basidiomycota</taxon>
        <taxon>Agaricomycotina</taxon>
        <taxon>Agaricomycetes</taxon>
        <taxon>Agaricomycetidae</taxon>
        <taxon>Jaapiales</taxon>
        <taxon>Jaapiaceae</taxon>
        <taxon>Jaapia</taxon>
    </lineage>
</organism>
<dbReference type="AlphaFoldDB" id="A0A067PY10"/>
<evidence type="ECO:0000313" key="2">
    <source>
        <dbReference type="Proteomes" id="UP000027265"/>
    </source>
</evidence>
<dbReference type="EMBL" id="KL197717">
    <property type="protein sequence ID" value="KDQ58765.1"/>
    <property type="molecule type" value="Genomic_DNA"/>
</dbReference>
<reference evidence="2" key="1">
    <citation type="journal article" date="2014" name="Proc. Natl. Acad. Sci. U.S.A.">
        <title>Extensive sampling of basidiomycete genomes demonstrates inadequacy of the white-rot/brown-rot paradigm for wood decay fungi.</title>
        <authorList>
            <person name="Riley R."/>
            <person name="Salamov A.A."/>
            <person name="Brown D.W."/>
            <person name="Nagy L.G."/>
            <person name="Floudas D."/>
            <person name="Held B.W."/>
            <person name="Levasseur A."/>
            <person name="Lombard V."/>
            <person name="Morin E."/>
            <person name="Otillar R."/>
            <person name="Lindquist E.A."/>
            <person name="Sun H."/>
            <person name="LaButti K.M."/>
            <person name="Schmutz J."/>
            <person name="Jabbour D."/>
            <person name="Luo H."/>
            <person name="Baker S.E."/>
            <person name="Pisabarro A.G."/>
            <person name="Walton J.D."/>
            <person name="Blanchette R.A."/>
            <person name="Henrissat B."/>
            <person name="Martin F."/>
            <person name="Cullen D."/>
            <person name="Hibbett D.S."/>
            <person name="Grigoriev I.V."/>
        </authorList>
    </citation>
    <scope>NUCLEOTIDE SEQUENCE [LARGE SCALE GENOMIC DNA]</scope>
    <source>
        <strain evidence="2">MUCL 33604</strain>
    </source>
</reference>
<proteinExistence type="predicted"/>